<feature type="non-terminal residue" evidence="1">
    <location>
        <position position="52"/>
    </location>
</feature>
<keyword evidence="2" id="KW-1185">Reference proteome</keyword>
<protein>
    <submittedName>
        <fullName evidence="1">Uncharacterized protein</fullName>
    </submittedName>
</protein>
<sequence>QKRCLSPATAPQRIEKAIAECQEEIKLAILQGKCSSELVPLHSLGEDKKLDV</sequence>
<evidence type="ECO:0000313" key="2">
    <source>
        <dbReference type="Proteomes" id="UP000502823"/>
    </source>
</evidence>
<name>A0A6L2PXD0_COPFO</name>
<gene>
    <name evidence="1" type="ORF">Cfor_01285</name>
</gene>
<proteinExistence type="predicted"/>
<feature type="non-terminal residue" evidence="1">
    <location>
        <position position="1"/>
    </location>
</feature>
<evidence type="ECO:0000313" key="1">
    <source>
        <dbReference type="EMBL" id="GFG34427.1"/>
    </source>
</evidence>
<comment type="caution">
    <text evidence="1">The sequence shown here is derived from an EMBL/GenBank/DDBJ whole genome shotgun (WGS) entry which is preliminary data.</text>
</comment>
<organism evidence="1 2">
    <name type="scientific">Coptotermes formosanus</name>
    <name type="common">Formosan subterranean termite</name>
    <dbReference type="NCBI Taxonomy" id="36987"/>
    <lineage>
        <taxon>Eukaryota</taxon>
        <taxon>Metazoa</taxon>
        <taxon>Ecdysozoa</taxon>
        <taxon>Arthropoda</taxon>
        <taxon>Hexapoda</taxon>
        <taxon>Insecta</taxon>
        <taxon>Pterygota</taxon>
        <taxon>Neoptera</taxon>
        <taxon>Polyneoptera</taxon>
        <taxon>Dictyoptera</taxon>
        <taxon>Blattodea</taxon>
        <taxon>Blattoidea</taxon>
        <taxon>Termitoidae</taxon>
        <taxon>Rhinotermitidae</taxon>
        <taxon>Coptotermes</taxon>
    </lineage>
</organism>
<dbReference type="OrthoDB" id="7465767at2759"/>
<dbReference type="EMBL" id="BLKM01000480">
    <property type="protein sequence ID" value="GFG34427.1"/>
    <property type="molecule type" value="Genomic_DNA"/>
</dbReference>
<dbReference type="InParanoid" id="A0A6L2PXD0"/>
<accession>A0A6L2PXD0</accession>
<dbReference type="AlphaFoldDB" id="A0A6L2PXD0"/>
<reference evidence="2" key="1">
    <citation type="submission" date="2020-01" db="EMBL/GenBank/DDBJ databases">
        <title>Draft genome sequence of the Termite Coptotermes fromosanus.</title>
        <authorList>
            <person name="Itakura S."/>
            <person name="Yosikawa Y."/>
            <person name="Umezawa K."/>
        </authorList>
    </citation>
    <scope>NUCLEOTIDE SEQUENCE [LARGE SCALE GENOMIC DNA]</scope>
</reference>
<dbReference type="Proteomes" id="UP000502823">
    <property type="component" value="Unassembled WGS sequence"/>
</dbReference>